<dbReference type="GO" id="GO:0050291">
    <property type="term" value="F:sphingosine N-acyltransferase activity"/>
    <property type="evidence" value="ECO:0007669"/>
    <property type="project" value="InterPro"/>
</dbReference>
<dbReference type="InterPro" id="IPR009057">
    <property type="entry name" value="Homeodomain-like_sf"/>
</dbReference>
<dbReference type="GO" id="GO:0046513">
    <property type="term" value="P:ceramide biosynthetic process"/>
    <property type="evidence" value="ECO:0007669"/>
    <property type="project" value="InterPro"/>
</dbReference>
<dbReference type="GO" id="GO:0005789">
    <property type="term" value="C:endoplasmic reticulum membrane"/>
    <property type="evidence" value="ECO:0007669"/>
    <property type="project" value="UniProtKB-SubCell"/>
</dbReference>
<dbReference type="PANTHER" id="PTHR12560">
    <property type="entry name" value="LONGEVITY ASSURANCE FACTOR 1 LAG1"/>
    <property type="match status" value="1"/>
</dbReference>
<keyword evidence="8" id="KW-0443">Lipid metabolism</keyword>
<protein>
    <submittedName>
        <fullName evidence="19">Ceramide synthase 2-like isoform X2</fullName>
    </submittedName>
</protein>
<evidence type="ECO:0000256" key="4">
    <source>
        <dbReference type="ARBA" id="ARBA00022679"/>
    </source>
</evidence>
<feature type="DNA-binding region" description="Homeobox" evidence="11">
    <location>
        <begin position="118"/>
        <end position="162"/>
    </location>
</feature>
<dbReference type="InterPro" id="IPR001356">
    <property type="entry name" value="HD"/>
</dbReference>
<reference evidence="19" key="1">
    <citation type="submission" date="2023-08" db="EMBL/GenBank/DDBJ databases">
        <authorList>
            <person name="Alioto T."/>
            <person name="Alioto T."/>
            <person name="Gomez Garrido J."/>
        </authorList>
    </citation>
    <scope>NUCLEOTIDE SEQUENCE</scope>
</reference>
<evidence type="ECO:0000256" key="8">
    <source>
        <dbReference type="ARBA" id="ARBA00023098"/>
    </source>
</evidence>
<comment type="pathway">
    <text evidence="2">Lipid metabolism; sphingolipid metabolism.</text>
</comment>
<evidence type="ECO:0000313" key="19">
    <source>
        <dbReference type="EMBL" id="CAI9716544.1"/>
    </source>
</evidence>
<dbReference type="GO" id="GO:0005634">
    <property type="term" value="C:nucleus"/>
    <property type="evidence" value="ECO:0007669"/>
    <property type="project" value="UniProtKB-SubCell"/>
</dbReference>
<keyword evidence="9 12" id="KW-0472">Membrane</keyword>
<evidence type="ECO:0000256" key="14">
    <source>
        <dbReference type="SAM" id="MobiDB-lite"/>
    </source>
</evidence>
<comment type="pathway">
    <text evidence="3">Sphingolipid metabolism.</text>
</comment>
<evidence type="ECO:0000313" key="20">
    <source>
        <dbReference type="Proteomes" id="UP001162480"/>
    </source>
</evidence>
<dbReference type="FunFam" id="1.10.10.60:FF:000020">
    <property type="entry name" value="Ceramide synthase 5"/>
    <property type="match status" value="1"/>
</dbReference>
<proteinExistence type="predicted"/>
<dbReference type="AlphaFoldDB" id="A0AA36AI40"/>
<keyword evidence="5 12" id="KW-0812">Transmembrane</keyword>
<dbReference type="Pfam" id="PF03798">
    <property type="entry name" value="TRAM_LAG1_CLN8"/>
    <property type="match status" value="1"/>
</dbReference>
<evidence type="ECO:0000256" key="1">
    <source>
        <dbReference type="ARBA" id="ARBA00004477"/>
    </source>
</evidence>
<feature type="domain" description="Homeobox" evidence="17">
    <location>
        <begin position="116"/>
        <end position="161"/>
    </location>
</feature>
<feature type="transmembrane region" description="Helical" evidence="15">
    <location>
        <begin position="317"/>
        <end position="338"/>
    </location>
</feature>
<evidence type="ECO:0000259" key="17">
    <source>
        <dbReference type="PROSITE" id="PS50071"/>
    </source>
</evidence>
<dbReference type="InterPro" id="IPR016439">
    <property type="entry name" value="Lag1/Lac1-like"/>
</dbReference>
<keyword evidence="4" id="KW-0808">Transferase</keyword>
<feature type="transmembrane region" description="Helical" evidence="15">
    <location>
        <begin position="344"/>
        <end position="364"/>
    </location>
</feature>
<comment type="catalytic activity">
    <reaction evidence="10">
        <text>sphinganine + octadecanoyl-CoA = N-(octadecanoyl)-sphinganine + CoA + H(+)</text>
        <dbReference type="Rhea" id="RHEA:36547"/>
        <dbReference type="ChEBI" id="CHEBI:15378"/>
        <dbReference type="ChEBI" id="CHEBI:57287"/>
        <dbReference type="ChEBI" id="CHEBI:57394"/>
        <dbReference type="ChEBI" id="CHEBI:57817"/>
        <dbReference type="ChEBI" id="CHEBI:67033"/>
    </reaction>
    <physiologicalReaction direction="left-to-right" evidence="10">
        <dbReference type="Rhea" id="RHEA:36548"/>
    </physiologicalReaction>
</comment>
<gene>
    <name evidence="19" type="ORF">OCTVUL_1B001821</name>
</gene>
<dbReference type="PANTHER" id="PTHR12560:SF0">
    <property type="entry name" value="LD18904P"/>
    <property type="match status" value="1"/>
</dbReference>
<evidence type="ECO:0000256" key="2">
    <source>
        <dbReference type="ARBA" id="ARBA00004760"/>
    </source>
</evidence>
<dbReference type="EMBL" id="OX597814">
    <property type="protein sequence ID" value="CAI9716544.1"/>
    <property type="molecule type" value="Genomic_DNA"/>
</dbReference>
<accession>A0AA36AI40</accession>
<evidence type="ECO:0000256" key="10">
    <source>
        <dbReference type="ARBA" id="ARBA00049036"/>
    </source>
</evidence>
<feature type="signal peptide" evidence="16">
    <location>
        <begin position="1"/>
        <end position="26"/>
    </location>
</feature>
<name>A0AA36AI40_OCTVU</name>
<feature type="domain" description="TLC" evidence="18">
    <location>
        <begin position="164"/>
        <end position="365"/>
    </location>
</feature>
<evidence type="ECO:0000259" key="18">
    <source>
        <dbReference type="PROSITE" id="PS50922"/>
    </source>
</evidence>
<evidence type="ECO:0000256" key="11">
    <source>
        <dbReference type="PROSITE-ProRule" id="PRU00108"/>
    </source>
</evidence>
<keyword evidence="11 13" id="KW-0238">DNA-binding</keyword>
<evidence type="ECO:0000256" key="15">
    <source>
        <dbReference type="SAM" id="Phobius"/>
    </source>
</evidence>
<dbReference type="SUPFAM" id="SSF46689">
    <property type="entry name" value="Homeodomain-like"/>
    <property type="match status" value="1"/>
</dbReference>
<evidence type="ECO:0000256" key="3">
    <source>
        <dbReference type="ARBA" id="ARBA00004991"/>
    </source>
</evidence>
<keyword evidence="11 13" id="KW-0371">Homeobox</keyword>
<feature type="transmembrane region" description="Helical" evidence="15">
    <location>
        <begin position="239"/>
        <end position="258"/>
    </location>
</feature>
<evidence type="ECO:0000256" key="9">
    <source>
        <dbReference type="ARBA" id="ARBA00023136"/>
    </source>
</evidence>
<dbReference type="CDD" id="cd00086">
    <property type="entry name" value="homeodomain"/>
    <property type="match status" value="1"/>
</dbReference>
<feature type="chain" id="PRO_5041389190" evidence="16">
    <location>
        <begin position="27"/>
        <end position="394"/>
    </location>
</feature>
<keyword evidence="11 13" id="KW-0539">Nucleus</keyword>
<feature type="region of interest" description="Disordered" evidence="14">
    <location>
        <begin position="374"/>
        <end position="394"/>
    </location>
</feature>
<evidence type="ECO:0000256" key="7">
    <source>
        <dbReference type="ARBA" id="ARBA00022989"/>
    </source>
</evidence>
<feature type="transmembrane region" description="Helical" evidence="15">
    <location>
        <begin position="284"/>
        <end position="305"/>
    </location>
</feature>
<dbReference type="SMART" id="SM00389">
    <property type="entry name" value="HOX"/>
    <property type="match status" value="1"/>
</dbReference>
<evidence type="ECO:0000256" key="16">
    <source>
        <dbReference type="SAM" id="SignalP"/>
    </source>
</evidence>
<dbReference type="Proteomes" id="UP001162480">
    <property type="component" value="Chromosome 1"/>
</dbReference>
<sequence>MGMVKRVKILTLVHVLAATWQQIILAEFVDMDALWTDIKATIWSEKFWFPKNLSWESLENKDDGIYHPQLGDLSLALPMALFLSIFRICLERYLFSPIGRTLGLKEEKHIRIIHHEALEKAFRLHKTPCNGLVQGLAKQTDLSIRQVERWFRGRRKLEKPSVLKKFVESGWRCTFYSAIFVYGMVMLLDKVWLWKPVNCWIGYPHHHVSNDIFWFYIIEIGYYISSLVLHFTDVRRKDFWELFIHHIITLLLLTFSWIQNMIRVGTLVLVIHDTVDPLVESAKMAKYCGKLVMCDVLFVVFASTWFITRLVIFPWRIVYSTLFLAHPIVGFCPGWYIYNGLLLTLQFLHIKWFLIICRVAVYAIRTGKTEDLRSETEENVSDDDNHVPVTQKSG</sequence>
<feature type="transmembrane region" description="Helical" evidence="15">
    <location>
        <begin position="213"/>
        <end position="232"/>
    </location>
</feature>
<comment type="subcellular location">
    <subcellularLocation>
        <location evidence="1">Endoplasmic reticulum membrane</location>
        <topology evidence="1">Multi-pass membrane protein</topology>
    </subcellularLocation>
    <subcellularLocation>
        <location evidence="11 13">Nucleus</location>
    </subcellularLocation>
</comment>
<keyword evidence="20" id="KW-1185">Reference proteome</keyword>
<dbReference type="GO" id="GO:0003677">
    <property type="term" value="F:DNA binding"/>
    <property type="evidence" value="ECO:0007669"/>
    <property type="project" value="UniProtKB-UniRule"/>
</dbReference>
<evidence type="ECO:0000256" key="6">
    <source>
        <dbReference type="ARBA" id="ARBA00022824"/>
    </source>
</evidence>
<dbReference type="PIRSF" id="PIRSF005225">
    <property type="entry name" value="LAG1_LAC1"/>
    <property type="match status" value="1"/>
</dbReference>
<keyword evidence="6" id="KW-0256">Endoplasmic reticulum</keyword>
<dbReference type="InterPro" id="IPR006634">
    <property type="entry name" value="TLC-dom"/>
</dbReference>
<keyword evidence="7 15" id="KW-1133">Transmembrane helix</keyword>
<dbReference type="SMART" id="SM00724">
    <property type="entry name" value="TLC"/>
    <property type="match status" value="1"/>
</dbReference>
<evidence type="ECO:0000256" key="13">
    <source>
        <dbReference type="RuleBase" id="RU000682"/>
    </source>
</evidence>
<dbReference type="Pfam" id="PF00046">
    <property type="entry name" value="Homeodomain"/>
    <property type="match status" value="1"/>
</dbReference>
<evidence type="ECO:0000256" key="12">
    <source>
        <dbReference type="PROSITE-ProRule" id="PRU00205"/>
    </source>
</evidence>
<evidence type="ECO:0000256" key="5">
    <source>
        <dbReference type="ARBA" id="ARBA00022692"/>
    </source>
</evidence>
<dbReference type="Gene3D" id="1.10.10.60">
    <property type="entry name" value="Homeodomain-like"/>
    <property type="match status" value="1"/>
</dbReference>
<keyword evidence="16" id="KW-0732">Signal</keyword>
<organism evidence="19 20">
    <name type="scientific">Octopus vulgaris</name>
    <name type="common">Common octopus</name>
    <dbReference type="NCBI Taxonomy" id="6645"/>
    <lineage>
        <taxon>Eukaryota</taxon>
        <taxon>Metazoa</taxon>
        <taxon>Spiralia</taxon>
        <taxon>Lophotrochozoa</taxon>
        <taxon>Mollusca</taxon>
        <taxon>Cephalopoda</taxon>
        <taxon>Coleoidea</taxon>
        <taxon>Octopodiformes</taxon>
        <taxon>Octopoda</taxon>
        <taxon>Incirrata</taxon>
        <taxon>Octopodidae</taxon>
        <taxon>Octopus</taxon>
    </lineage>
</organism>
<dbReference type="PROSITE" id="PS50922">
    <property type="entry name" value="TLC"/>
    <property type="match status" value="1"/>
</dbReference>
<feature type="transmembrane region" description="Helical" evidence="15">
    <location>
        <begin position="173"/>
        <end position="193"/>
    </location>
</feature>
<dbReference type="PROSITE" id="PS50071">
    <property type="entry name" value="HOMEOBOX_2"/>
    <property type="match status" value="1"/>
</dbReference>